<evidence type="ECO:0000256" key="2">
    <source>
        <dbReference type="ARBA" id="ARBA00023125"/>
    </source>
</evidence>
<dbReference type="InterPro" id="IPR028082">
    <property type="entry name" value="Peripla_BP_I"/>
</dbReference>
<organism evidence="5 6">
    <name type="scientific">Prauserella cavernicola</name>
    <dbReference type="NCBI Taxonomy" id="2800127"/>
    <lineage>
        <taxon>Bacteria</taxon>
        <taxon>Bacillati</taxon>
        <taxon>Actinomycetota</taxon>
        <taxon>Actinomycetes</taxon>
        <taxon>Pseudonocardiales</taxon>
        <taxon>Pseudonocardiaceae</taxon>
        <taxon>Prauserella</taxon>
    </lineage>
</organism>
<name>A0A934V7W6_9PSEU</name>
<dbReference type="AlphaFoldDB" id="A0A934V7W6"/>
<dbReference type="Gene3D" id="1.10.260.40">
    <property type="entry name" value="lambda repressor-like DNA-binding domains"/>
    <property type="match status" value="1"/>
</dbReference>
<dbReference type="InterPro" id="IPR010982">
    <property type="entry name" value="Lambda_DNA-bd_dom_sf"/>
</dbReference>
<dbReference type="PANTHER" id="PTHR30146">
    <property type="entry name" value="LACI-RELATED TRANSCRIPTIONAL REPRESSOR"/>
    <property type="match status" value="1"/>
</dbReference>
<keyword evidence="3" id="KW-0804">Transcription</keyword>
<dbReference type="Gene3D" id="3.40.50.2300">
    <property type="match status" value="2"/>
</dbReference>
<dbReference type="SMART" id="SM00354">
    <property type="entry name" value="HTH_LACI"/>
    <property type="match status" value="1"/>
</dbReference>
<evidence type="ECO:0000256" key="1">
    <source>
        <dbReference type="ARBA" id="ARBA00023015"/>
    </source>
</evidence>
<reference evidence="5" key="1">
    <citation type="submission" date="2020-12" db="EMBL/GenBank/DDBJ databases">
        <title>Prauserella sp. ASG 168, a novel actinomycete isolated from cave rock.</title>
        <authorList>
            <person name="Suriyachadkun C."/>
        </authorList>
    </citation>
    <scope>NUCLEOTIDE SEQUENCE</scope>
    <source>
        <strain evidence="5">ASG 168</strain>
    </source>
</reference>
<dbReference type="Pfam" id="PF13377">
    <property type="entry name" value="Peripla_BP_3"/>
    <property type="match status" value="1"/>
</dbReference>
<sequence>MGTRGKVTKISVADLASELDVSTATVSRALNGSASVRPELAQRIREHAEERGYVANRMARALSANVSRAFVGFVIPYVDTPAYSSVAAECARLMSADGTQLILTITENDPERELQQLKELVASRVAGLVISPSTHILEPTKQLLSNLPVVEFHRACGIAAPGVFSEDEQAMAEAVLHLAALGHTRIGYLGTPEALSNGSARLRGLRRGLKLAGLGKSAIAVQLLEPTTDNGRRGVEELLADRRPPTALIVGGGALSIGAARTIHESGRRWPDELSLVVYGHPSWFALSDPPLTRITVNYRDLAQRAAVQLKNLLDSNLGARATEPQQQFVTAELYLAGSTGPPPAH</sequence>
<dbReference type="CDD" id="cd01392">
    <property type="entry name" value="HTH_LacI"/>
    <property type="match status" value="1"/>
</dbReference>
<protein>
    <submittedName>
        <fullName evidence="5">LacI family DNA-binding transcriptional regulator</fullName>
    </submittedName>
</protein>
<dbReference type="GO" id="GO:0000976">
    <property type="term" value="F:transcription cis-regulatory region binding"/>
    <property type="evidence" value="ECO:0007669"/>
    <property type="project" value="TreeGrafter"/>
</dbReference>
<dbReference type="InterPro" id="IPR000843">
    <property type="entry name" value="HTH_LacI"/>
</dbReference>
<evidence type="ECO:0000256" key="3">
    <source>
        <dbReference type="ARBA" id="ARBA00023163"/>
    </source>
</evidence>
<dbReference type="InterPro" id="IPR046335">
    <property type="entry name" value="LacI/GalR-like_sensor"/>
</dbReference>
<dbReference type="SUPFAM" id="SSF53822">
    <property type="entry name" value="Periplasmic binding protein-like I"/>
    <property type="match status" value="1"/>
</dbReference>
<dbReference type="GO" id="GO:0003700">
    <property type="term" value="F:DNA-binding transcription factor activity"/>
    <property type="evidence" value="ECO:0007669"/>
    <property type="project" value="TreeGrafter"/>
</dbReference>
<keyword evidence="6" id="KW-1185">Reference proteome</keyword>
<dbReference type="CDD" id="cd06267">
    <property type="entry name" value="PBP1_LacI_sugar_binding-like"/>
    <property type="match status" value="1"/>
</dbReference>
<gene>
    <name evidence="5" type="ORF">JHE00_22665</name>
</gene>
<comment type="caution">
    <text evidence="5">The sequence shown here is derived from an EMBL/GenBank/DDBJ whole genome shotgun (WGS) entry which is preliminary data.</text>
</comment>
<keyword evidence="1" id="KW-0805">Transcription regulation</keyword>
<feature type="domain" description="HTH lacI-type" evidence="4">
    <location>
        <begin position="10"/>
        <end position="64"/>
    </location>
</feature>
<dbReference type="Pfam" id="PF00356">
    <property type="entry name" value="LacI"/>
    <property type="match status" value="1"/>
</dbReference>
<dbReference type="PANTHER" id="PTHR30146:SF138">
    <property type="entry name" value="TRANSCRIPTIONAL REGULATORY PROTEIN"/>
    <property type="match status" value="1"/>
</dbReference>
<evidence type="ECO:0000313" key="6">
    <source>
        <dbReference type="Proteomes" id="UP000635245"/>
    </source>
</evidence>
<dbReference type="Proteomes" id="UP000635245">
    <property type="component" value="Unassembled WGS sequence"/>
</dbReference>
<dbReference type="EMBL" id="JAENJH010000006">
    <property type="protein sequence ID" value="MBK1787138.1"/>
    <property type="molecule type" value="Genomic_DNA"/>
</dbReference>
<proteinExistence type="predicted"/>
<evidence type="ECO:0000313" key="5">
    <source>
        <dbReference type="EMBL" id="MBK1787138.1"/>
    </source>
</evidence>
<dbReference type="RefSeq" id="WP_200321452.1">
    <property type="nucleotide sequence ID" value="NZ_JAENJH010000006.1"/>
</dbReference>
<dbReference type="SUPFAM" id="SSF47413">
    <property type="entry name" value="lambda repressor-like DNA-binding domains"/>
    <property type="match status" value="1"/>
</dbReference>
<accession>A0A934V7W6</accession>
<dbReference type="PROSITE" id="PS50932">
    <property type="entry name" value="HTH_LACI_2"/>
    <property type="match status" value="1"/>
</dbReference>
<evidence type="ECO:0000259" key="4">
    <source>
        <dbReference type="PROSITE" id="PS50932"/>
    </source>
</evidence>
<keyword evidence="2 5" id="KW-0238">DNA-binding</keyword>